<feature type="region of interest" description="Disordered" evidence="2">
    <location>
        <begin position="196"/>
        <end position="237"/>
    </location>
</feature>
<evidence type="ECO:0000256" key="2">
    <source>
        <dbReference type="SAM" id="MobiDB-lite"/>
    </source>
</evidence>
<dbReference type="AlphaFoldDB" id="A0A0A8E799"/>
<evidence type="ECO:0000313" key="3">
    <source>
        <dbReference type="EMBL" id="AJC49864.1"/>
    </source>
</evidence>
<feature type="coiled-coil region" evidence="1">
    <location>
        <begin position="240"/>
        <end position="267"/>
    </location>
</feature>
<feature type="compositionally biased region" description="Basic and acidic residues" evidence="2">
    <location>
        <begin position="202"/>
        <end position="211"/>
    </location>
</feature>
<name>A0A0A8E799_MESFC</name>
<proteinExistence type="predicted"/>
<feature type="region of interest" description="Disordered" evidence="2">
    <location>
        <begin position="466"/>
        <end position="550"/>
    </location>
</feature>
<dbReference type="HOGENOM" id="CLU_446058_0_0_14"/>
<feature type="compositionally biased region" description="Polar residues" evidence="2">
    <location>
        <begin position="213"/>
        <end position="222"/>
    </location>
</feature>
<dbReference type="STRING" id="743971.MYF_01750"/>
<dbReference type="Proteomes" id="UP000031129">
    <property type="component" value="Chromosome"/>
</dbReference>
<protein>
    <submittedName>
        <fullName evidence="3">Lipoprotein</fullName>
    </submittedName>
</protein>
<feature type="compositionally biased region" description="Basic and acidic residues" evidence="2">
    <location>
        <begin position="226"/>
        <end position="237"/>
    </location>
</feature>
<gene>
    <name evidence="3" type="ORF">MYF_01750</name>
</gene>
<keyword evidence="3" id="KW-0449">Lipoprotein</keyword>
<accession>A0A0A8E799</accession>
<keyword evidence="1" id="KW-0175">Coiled coil</keyword>
<dbReference type="PROSITE" id="PS51257">
    <property type="entry name" value="PROKAR_LIPOPROTEIN"/>
    <property type="match status" value="1"/>
</dbReference>
<sequence>MKKFIKKSLILSSVGFPLIVVSCFQEEDLNKRVFSNPEATEKYQLLKEILSIPLSIEKNDIASFNFSTLIDKFSIDPNEKKVEGQPNFQRFFHKDSKETILKKIETLAKNPNFSETIKKYYLGTSYLSAKEFFEKWKASQQKYLKSTNLHVNPEFIPQEYGSGFSVNNQELDQRYLYYKTIIAFAKHYLKMGPVENEYPEQTPHETEKVPENEVNSTKQTPETNEDSAKKNGQEKYHDINSKYKSDLQKAETALEKASAELDKLLTEMPKRTGSDEKGAKYLSEEYKIKFRDWEAKFNDAVKKREDAEQLVEKISASVQTDTKKIAPSQHSEQKTEKNKRLIPVPIDPVLYIVGAILDATTQPLSNAYWWNYNYEILNEAALKVKKGIKKGEELDLPIISDKDFQLKSELTEKLDKYSIKAKDGRKYKVQPRAFFLVDDKTYVDEQDNKIKKAIYRLYWIIDKNPDSSEKTEKKEPQTKKLTPENKMNNDSKSAKNHKFHEKARIFANSEKLANPETQQMQENNKTDETASETPKVQGPEPRPKTENTEEIIGLVDDFDKYKFTDKIQKSPFANSNNFSQGGLYNANLLQLEVEMKKQDPNNPNLFYVERRIDIRGFLKKGKLLPFQPANLENNLEILALNDKYNQILESERDLQNNLMINPNNLE</sequence>
<dbReference type="EMBL" id="CP007585">
    <property type="protein sequence ID" value="AJC49864.1"/>
    <property type="molecule type" value="Genomic_DNA"/>
</dbReference>
<dbReference type="KEGG" id="mfq:MYF_01750"/>
<organism evidence="3 4">
    <name type="scientific">Mesomycoplasma flocculare ATCC 27399</name>
    <dbReference type="NCBI Taxonomy" id="743971"/>
    <lineage>
        <taxon>Bacteria</taxon>
        <taxon>Bacillati</taxon>
        <taxon>Mycoplasmatota</taxon>
        <taxon>Mycoplasmoidales</taxon>
        <taxon>Metamycoplasmataceae</taxon>
        <taxon>Mesomycoplasma</taxon>
    </lineage>
</organism>
<evidence type="ECO:0000256" key="1">
    <source>
        <dbReference type="SAM" id="Coils"/>
    </source>
</evidence>
<dbReference type="OrthoDB" id="400663at2"/>
<evidence type="ECO:0000313" key="4">
    <source>
        <dbReference type="Proteomes" id="UP000031129"/>
    </source>
</evidence>
<reference evidence="3 4" key="1">
    <citation type="journal article" date="2015" name="Genome Announc.">
        <title>Complete Genome Sequence of Mycoplasma flocculare Strain Ms42T (ATCC 27399T).</title>
        <authorList>
            <person name="Calcutt M.J."/>
            <person name="Foecking M.F."/>
            <person name="Heidari M.B."/>
            <person name="McIntosh M.A."/>
        </authorList>
    </citation>
    <scope>NUCLEOTIDE SEQUENCE [LARGE SCALE GENOMIC DNA]</scope>
    <source>
        <strain evidence="4">ATCC 27399</strain>
    </source>
</reference>
<feature type="compositionally biased region" description="Basic and acidic residues" evidence="2">
    <location>
        <begin position="466"/>
        <end position="493"/>
    </location>
</feature>
<keyword evidence="4" id="KW-1185">Reference proteome</keyword>
<dbReference type="RefSeq" id="WP_039387609.1">
    <property type="nucleotide sequence ID" value="NZ_CP007585.1"/>
</dbReference>